<dbReference type="GO" id="GO:0019563">
    <property type="term" value="P:glycerol catabolic process"/>
    <property type="evidence" value="ECO:0007669"/>
    <property type="project" value="TreeGrafter"/>
</dbReference>
<organism evidence="5 6">
    <name type="scientific">Kribbella solani</name>
    <dbReference type="NCBI Taxonomy" id="236067"/>
    <lineage>
        <taxon>Bacteria</taxon>
        <taxon>Bacillati</taxon>
        <taxon>Actinomycetota</taxon>
        <taxon>Actinomycetes</taxon>
        <taxon>Propionibacteriales</taxon>
        <taxon>Kribbellaceae</taxon>
        <taxon>Kribbella</taxon>
    </lineage>
</organism>
<dbReference type="Pfam" id="PF02734">
    <property type="entry name" value="Dak2"/>
    <property type="match status" value="2"/>
</dbReference>
<dbReference type="SMART" id="SM01120">
    <property type="entry name" value="Dak2"/>
    <property type="match status" value="1"/>
</dbReference>
<evidence type="ECO:0000259" key="4">
    <source>
        <dbReference type="PROSITE" id="PS51480"/>
    </source>
</evidence>
<feature type="region of interest" description="Disordered" evidence="3">
    <location>
        <begin position="152"/>
        <end position="185"/>
    </location>
</feature>
<name>A0A841E1A8_9ACTN</name>
<dbReference type="AlphaFoldDB" id="A0A841E1A8"/>
<dbReference type="InterPro" id="IPR050861">
    <property type="entry name" value="Dihydroxyacetone_Kinase"/>
</dbReference>
<evidence type="ECO:0000313" key="6">
    <source>
        <dbReference type="Proteomes" id="UP000558997"/>
    </source>
</evidence>
<evidence type="ECO:0000256" key="3">
    <source>
        <dbReference type="SAM" id="MobiDB-lite"/>
    </source>
</evidence>
<dbReference type="RefSeq" id="WP_238352518.1">
    <property type="nucleotide sequence ID" value="NZ_BAAAVN010000035.1"/>
</dbReference>
<feature type="domain" description="DhaL" evidence="4">
    <location>
        <begin position="10"/>
        <end position="249"/>
    </location>
</feature>
<evidence type="ECO:0000313" key="5">
    <source>
        <dbReference type="EMBL" id="MBB5981188.1"/>
    </source>
</evidence>
<dbReference type="EC" id="2.7.1.-" evidence="5"/>
<evidence type="ECO:0000256" key="2">
    <source>
        <dbReference type="ARBA" id="ARBA00022777"/>
    </source>
</evidence>
<dbReference type="Proteomes" id="UP000558997">
    <property type="component" value="Unassembled WGS sequence"/>
</dbReference>
<comment type="caution">
    <text evidence="5">The sequence shown here is derived from an EMBL/GenBank/DDBJ whole genome shotgun (WGS) entry which is preliminary data.</text>
</comment>
<dbReference type="InterPro" id="IPR004007">
    <property type="entry name" value="DhaL_dom"/>
</dbReference>
<dbReference type="EMBL" id="JACHNF010000001">
    <property type="protein sequence ID" value="MBB5981188.1"/>
    <property type="molecule type" value="Genomic_DNA"/>
</dbReference>
<gene>
    <name evidence="5" type="ORF">HDA44_004529</name>
</gene>
<sequence length="255" mass="26068">MMRPPGLTAPMLAEWLREFARLVSEHEDQLNSLDAAIGDADHGTNLTRGFEAVAANLRPGTYPAALLTDAGHIIINKTGGAAGPLFGTFFLGLADAVGNNPLTPTTFTTGLQAGLTGVVTRGRAEPGDKTMYDTLAPAITALTSSITALARASTTDQGGPNATPTHAPTTGQHDPGATLSQASTTGQHGSVAAFTYALQAARRAAEAGRDATIPMLARKGRASYLGERTIGHQDPGATSAALLFTAAATALPLLN</sequence>
<dbReference type="PROSITE" id="PS51480">
    <property type="entry name" value="DHAL"/>
    <property type="match status" value="1"/>
</dbReference>
<dbReference type="PANTHER" id="PTHR28629">
    <property type="entry name" value="TRIOKINASE/FMN CYCLASE"/>
    <property type="match status" value="1"/>
</dbReference>
<dbReference type="FunFam" id="1.25.40.340:FF:000002">
    <property type="entry name" value="Dihydroxyacetone kinase, L subunit"/>
    <property type="match status" value="1"/>
</dbReference>
<keyword evidence="2 5" id="KW-0418">Kinase</keyword>
<reference evidence="5 6" key="1">
    <citation type="submission" date="2020-08" db="EMBL/GenBank/DDBJ databases">
        <title>Sequencing the genomes of 1000 actinobacteria strains.</title>
        <authorList>
            <person name="Klenk H.-P."/>
        </authorList>
    </citation>
    <scope>NUCLEOTIDE SEQUENCE [LARGE SCALE GENOMIC DNA]</scope>
    <source>
        <strain evidence="5 6">DSM 17294</strain>
    </source>
</reference>
<dbReference type="PANTHER" id="PTHR28629:SF4">
    <property type="entry name" value="TRIOKINASE_FMN CYCLASE"/>
    <property type="match status" value="1"/>
</dbReference>
<dbReference type="SUPFAM" id="SSF101473">
    <property type="entry name" value="DhaL-like"/>
    <property type="match status" value="2"/>
</dbReference>
<dbReference type="GO" id="GO:0005829">
    <property type="term" value="C:cytosol"/>
    <property type="evidence" value="ECO:0007669"/>
    <property type="project" value="TreeGrafter"/>
</dbReference>
<dbReference type="Gene3D" id="1.25.40.340">
    <property type="match status" value="1"/>
</dbReference>
<proteinExistence type="predicted"/>
<keyword evidence="1 5" id="KW-0808">Transferase</keyword>
<keyword evidence="6" id="KW-1185">Reference proteome</keyword>
<dbReference type="InterPro" id="IPR036117">
    <property type="entry name" value="DhaL_dom_sf"/>
</dbReference>
<dbReference type="GO" id="GO:0004371">
    <property type="term" value="F:glycerone kinase activity"/>
    <property type="evidence" value="ECO:0007669"/>
    <property type="project" value="InterPro"/>
</dbReference>
<evidence type="ECO:0000256" key="1">
    <source>
        <dbReference type="ARBA" id="ARBA00022679"/>
    </source>
</evidence>
<accession>A0A841E1A8</accession>
<protein>
    <submittedName>
        <fullName evidence="5">Dihydroxyacetone kinase-like protein</fullName>
        <ecNumber evidence="5">2.7.1.-</ecNumber>
    </submittedName>
</protein>